<reference evidence="2" key="1">
    <citation type="submission" date="2023-10" db="EMBL/GenBank/DDBJ databases">
        <authorList>
            <person name="Chen Y."/>
            <person name="Shah S."/>
            <person name="Dougan E. K."/>
            <person name="Thang M."/>
            <person name="Chan C."/>
        </authorList>
    </citation>
    <scope>NUCLEOTIDE SEQUENCE [LARGE SCALE GENOMIC DNA]</scope>
</reference>
<organism evidence="2 3">
    <name type="scientific">Prorocentrum cordatum</name>
    <dbReference type="NCBI Taxonomy" id="2364126"/>
    <lineage>
        <taxon>Eukaryota</taxon>
        <taxon>Sar</taxon>
        <taxon>Alveolata</taxon>
        <taxon>Dinophyceae</taxon>
        <taxon>Prorocentrales</taxon>
        <taxon>Prorocentraceae</taxon>
        <taxon>Prorocentrum</taxon>
    </lineage>
</organism>
<feature type="compositionally biased region" description="Basic and acidic residues" evidence="1">
    <location>
        <begin position="144"/>
        <end position="155"/>
    </location>
</feature>
<accession>A0ABN9TYL8</accession>
<proteinExistence type="predicted"/>
<name>A0ABN9TYL8_9DINO</name>
<feature type="region of interest" description="Disordered" evidence="1">
    <location>
        <begin position="138"/>
        <end position="191"/>
    </location>
</feature>
<feature type="region of interest" description="Disordered" evidence="1">
    <location>
        <begin position="57"/>
        <end position="82"/>
    </location>
</feature>
<gene>
    <name evidence="2" type="ORF">PCOR1329_LOCUS43443</name>
</gene>
<evidence type="ECO:0000313" key="2">
    <source>
        <dbReference type="EMBL" id="CAK0851258.1"/>
    </source>
</evidence>
<dbReference type="Proteomes" id="UP001189429">
    <property type="component" value="Unassembled WGS sequence"/>
</dbReference>
<comment type="caution">
    <text evidence="2">The sequence shown here is derived from an EMBL/GenBank/DDBJ whole genome shotgun (WGS) entry which is preliminary data.</text>
</comment>
<evidence type="ECO:0000256" key="1">
    <source>
        <dbReference type="SAM" id="MobiDB-lite"/>
    </source>
</evidence>
<sequence length="191" mass="21031">MFIIPSARVTCGARHQVAAERADLSAQTHAEALLRRATASSRRNVRWSGDAAVFRSVRAPRRSPQRRAPPSPSLRSTGPCTADSHRPQACATSIWLLSCPQPCLCFRNSNRVPLFRPVPACMFRTVQTASARMALVLPNTSRKPKGENSRTKDFQSGRPCKRFAGGSVSRAPSRSSTNEHNDRKLAARRNP</sequence>
<dbReference type="EMBL" id="CAUYUJ010015221">
    <property type="protein sequence ID" value="CAK0851258.1"/>
    <property type="molecule type" value="Genomic_DNA"/>
</dbReference>
<evidence type="ECO:0000313" key="3">
    <source>
        <dbReference type="Proteomes" id="UP001189429"/>
    </source>
</evidence>
<protein>
    <submittedName>
        <fullName evidence="2">Uncharacterized protein</fullName>
    </submittedName>
</protein>
<keyword evidence="3" id="KW-1185">Reference proteome</keyword>